<feature type="compositionally biased region" description="Low complexity" evidence="2">
    <location>
        <begin position="104"/>
        <end position="123"/>
    </location>
</feature>
<dbReference type="EMBL" id="BMAR01000017">
    <property type="protein sequence ID" value="GFR47331.1"/>
    <property type="molecule type" value="Genomic_DNA"/>
</dbReference>
<protein>
    <submittedName>
        <fullName evidence="3">Uncharacterized protein</fullName>
    </submittedName>
</protein>
<dbReference type="InterPro" id="IPR009772">
    <property type="entry name" value="CDC123"/>
</dbReference>
<feature type="region of interest" description="Disordered" evidence="2">
    <location>
        <begin position="78"/>
        <end position="151"/>
    </location>
</feature>
<comment type="similarity">
    <text evidence="1">Belongs to the CDC123 family.</text>
</comment>
<dbReference type="Proteomes" id="UP001054857">
    <property type="component" value="Unassembled WGS sequence"/>
</dbReference>
<evidence type="ECO:0000313" key="3">
    <source>
        <dbReference type="EMBL" id="GFR47331.1"/>
    </source>
</evidence>
<keyword evidence="4" id="KW-1185">Reference proteome</keyword>
<accession>A0AAD3HNR7</accession>
<feature type="non-terminal residue" evidence="3">
    <location>
        <position position="1"/>
    </location>
</feature>
<evidence type="ECO:0000313" key="4">
    <source>
        <dbReference type="Proteomes" id="UP001054857"/>
    </source>
</evidence>
<name>A0AAD3HNR7_9CHLO</name>
<reference evidence="3 4" key="1">
    <citation type="journal article" date="2021" name="Sci. Rep.">
        <title>Genome sequencing of the multicellular alga Astrephomene provides insights into convergent evolution of germ-soma differentiation.</title>
        <authorList>
            <person name="Yamashita S."/>
            <person name="Yamamoto K."/>
            <person name="Matsuzaki R."/>
            <person name="Suzuki S."/>
            <person name="Yamaguchi H."/>
            <person name="Hirooka S."/>
            <person name="Minakuchi Y."/>
            <person name="Miyagishima S."/>
            <person name="Kawachi M."/>
            <person name="Toyoda A."/>
            <person name="Nozaki H."/>
        </authorList>
    </citation>
    <scope>NUCLEOTIDE SEQUENCE [LARGE SCALE GENOMIC DNA]</scope>
    <source>
        <strain evidence="3 4">NIES-4017</strain>
    </source>
</reference>
<comment type="caution">
    <text evidence="3">The sequence shown here is derived from an EMBL/GenBank/DDBJ whole genome shotgun (WGS) entry which is preliminary data.</text>
</comment>
<dbReference type="PANTHER" id="PTHR15323">
    <property type="entry name" value="D123 PROTEIN"/>
    <property type="match status" value="1"/>
</dbReference>
<proteinExistence type="inferred from homology"/>
<dbReference type="Pfam" id="PF07065">
    <property type="entry name" value="D123"/>
    <property type="match status" value="2"/>
</dbReference>
<sequence length="180" mass="19268">MPSIAMTGAVDQHPLVASQLPAWYPRLERHSFKSIVIPLPPGFLEYLQEDGIFLADDSAAVPALDRIDAALLVEGDYRRDDWEDESAPAAPPPPRPDPQPSPSGPLHSGHLSHPSSTTTSASAEQQQPRRVSSTSTSSTEATPTAANADWSARFPALRTAIDTAICQLGGRVVPKLNWSA</sequence>
<gene>
    <name evidence="3" type="ORF">Agub_g9023</name>
</gene>
<dbReference type="GO" id="GO:0005737">
    <property type="term" value="C:cytoplasm"/>
    <property type="evidence" value="ECO:0007669"/>
    <property type="project" value="TreeGrafter"/>
</dbReference>
<dbReference type="PANTHER" id="PTHR15323:SF6">
    <property type="entry name" value="CELL DIVISION CYCLE PROTEIN 123 HOMOLOG"/>
    <property type="match status" value="1"/>
</dbReference>
<evidence type="ECO:0000256" key="2">
    <source>
        <dbReference type="SAM" id="MobiDB-lite"/>
    </source>
</evidence>
<dbReference type="AlphaFoldDB" id="A0AAD3HNR7"/>
<organism evidence="3 4">
    <name type="scientific">Astrephomene gubernaculifera</name>
    <dbReference type="NCBI Taxonomy" id="47775"/>
    <lineage>
        <taxon>Eukaryota</taxon>
        <taxon>Viridiplantae</taxon>
        <taxon>Chlorophyta</taxon>
        <taxon>core chlorophytes</taxon>
        <taxon>Chlorophyceae</taxon>
        <taxon>CS clade</taxon>
        <taxon>Chlamydomonadales</taxon>
        <taxon>Astrephomenaceae</taxon>
        <taxon>Astrephomene</taxon>
    </lineage>
</organism>
<evidence type="ECO:0000256" key="1">
    <source>
        <dbReference type="ARBA" id="ARBA00011047"/>
    </source>
</evidence>
<feature type="compositionally biased region" description="Pro residues" evidence="2">
    <location>
        <begin position="89"/>
        <end position="103"/>
    </location>
</feature>
<feature type="compositionally biased region" description="Low complexity" evidence="2">
    <location>
        <begin position="132"/>
        <end position="148"/>
    </location>
</feature>